<organism evidence="16 17">
    <name type="scientific">Neoroseomonas soli</name>
    <dbReference type="NCBI Taxonomy" id="1081025"/>
    <lineage>
        <taxon>Bacteria</taxon>
        <taxon>Pseudomonadati</taxon>
        <taxon>Pseudomonadota</taxon>
        <taxon>Alphaproteobacteria</taxon>
        <taxon>Acetobacterales</taxon>
        <taxon>Acetobacteraceae</taxon>
        <taxon>Neoroseomonas</taxon>
    </lineage>
</organism>
<keyword evidence="11 13" id="KW-0030">Aminoacyl-tRNA synthetase</keyword>
<keyword evidence="9 13" id="KW-0694">RNA-binding</keyword>
<dbReference type="GO" id="GO:0046872">
    <property type="term" value="F:metal ion binding"/>
    <property type="evidence" value="ECO:0007669"/>
    <property type="project" value="UniProtKB-KW"/>
</dbReference>
<dbReference type="InterPro" id="IPR036621">
    <property type="entry name" value="Anticodon-bd_dom_sf"/>
</dbReference>
<keyword evidence="7 13" id="KW-0862">Zinc</keyword>
<feature type="binding site" evidence="13">
    <location>
        <position position="516"/>
    </location>
    <ligand>
        <name>Zn(2+)</name>
        <dbReference type="ChEBI" id="CHEBI:29105"/>
        <note>catalytic</note>
    </ligand>
</feature>
<dbReference type="SUPFAM" id="SSF81271">
    <property type="entry name" value="TGS-like"/>
    <property type="match status" value="1"/>
</dbReference>
<comment type="catalytic activity">
    <reaction evidence="12 13">
        <text>tRNA(Thr) + L-threonine + ATP = L-threonyl-tRNA(Thr) + AMP + diphosphate + H(+)</text>
        <dbReference type="Rhea" id="RHEA:24624"/>
        <dbReference type="Rhea" id="RHEA-COMP:9670"/>
        <dbReference type="Rhea" id="RHEA-COMP:9704"/>
        <dbReference type="ChEBI" id="CHEBI:15378"/>
        <dbReference type="ChEBI" id="CHEBI:30616"/>
        <dbReference type="ChEBI" id="CHEBI:33019"/>
        <dbReference type="ChEBI" id="CHEBI:57926"/>
        <dbReference type="ChEBI" id="CHEBI:78442"/>
        <dbReference type="ChEBI" id="CHEBI:78534"/>
        <dbReference type="ChEBI" id="CHEBI:456215"/>
        <dbReference type="EC" id="6.1.1.3"/>
    </reaction>
</comment>
<evidence type="ECO:0000256" key="3">
    <source>
        <dbReference type="ARBA" id="ARBA00022555"/>
    </source>
</evidence>
<evidence type="ECO:0000256" key="4">
    <source>
        <dbReference type="ARBA" id="ARBA00022598"/>
    </source>
</evidence>
<dbReference type="Proteomes" id="UP001138751">
    <property type="component" value="Unassembled WGS sequence"/>
</dbReference>
<feature type="binding site" evidence="13">
    <location>
        <position position="390"/>
    </location>
    <ligand>
        <name>Zn(2+)</name>
        <dbReference type="ChEBI" id="CHEBI:29105"/>
        <note>catalytic</note>
    </ligand>
</feature>
<evidence type="ECO:0000256" key="10">
    <source>
        <dbReference type="ARBA" id="ARBA00022917"/>
    </source>
</evidence>
<evidence type="ECO:0000256" key="1">
    <source>
        <dbReference type="ARBA" id="ARBA00008226"/>
    </source>
</evidence>
<dbReference type="FunFam" id="3.30.980.10:FF:000005">
    <property type="entry name" value="Threonyl-tRNA synthetase, mitochondrial"/>
    <property type="match status" value="1"/>
</dbReference>
<comment type="subunit">
    <text evidence="13">Homodimer.</text>
</comment>
<dbReference type="InterPro" id="IPR045864">
    <property type="entry name" value="aa-tRNA-synth_II/BPL/LPL"/>
</dbReference>
<keyword evidence="10 13" id="KW-0648">Protein biosynthesis</keyword>
<keyword evidence="2 13" id="KW-0963">Cytoplasm</keyword>
<gene>
    <name evidence="13 16" type="primary">thrS</name>
    <name evidence="16" type="ORF">GXW76_03395</name>
</gene>
<dbReference type="CDD" id="cd01667">
    <property type="entry name" value="TGS_ThrRS"/>
    <property type="match status" value="1"/>
</dbReference>
<comment type="caution">
    <text evidence="13">Lacks conserved residue(s) required for the propagation of feature annotation.</text>
</comment>
<dbReference type="PROSITE" id="PS50862">
    <property type="entry name" value="AA_TRNA_LIGASE_II"/>
    <property type="match status" value="1"/>
</dbReference>
<dbReference type="NCBIfam" id="TIGR00418">
    <property type="entry name" value="thrS"/>
    <property type="match status" value="1"/>
</dbReference>
<dbReference type="Gene3D" id="3.40.50.800">
    <property type="entry name" value="Anticodon-binding domain"/>
    <property type="match status" value="1"/>
</dbReference>
<dbReference type="CDD" id="cd00771">
    <property type="entry name" value="ThrRS_core"/>
    <property type="match status" value="1"/>
</dbReference>
<proteinExistence type="inferred from homology"/>
<evidence type="ECO:0000256" key="6">
    <source>
        <dbReference type="ARBA" id="ARBA00022741"/>
    </source>
</evidence>
<dbReference type="AlphaFoldDB" id="A0A9X9WSS9"/>
<dbReference type="InterPro" id="IPR012675">
    <property type="entry name" value="Beta-grasp_dom_sf"/>
</dbReference>
<dbReference type="FunFam" id="3.30.930.10:FF:000002">
    <property type="entry name" value="Threonine--tRNA ligase"/>
    <property type="match status" value="1"/>
</dbReference>
<accession>A0A9X9WSS9</accession>
<dbReference type="RefSeq" id="WP_211860581.1">
    <property type="nucleotide sequence ID" value="NZ_JAAEDM010000005.1"/>
</dbReference>
<dbReference type="Gene3D" id="3.30.980.10">
    <property type="entry name" value="Threonyl-trna Synthetase, Chain A, domain 2"/>
    <property type="match status" value="1"/>
</dbReference>
<dbReference type="PROSITE" id="PS51880">
    <property type="entry name" value="TGS"/>
    <property type="match status" value="1"/>
</dbReference>
<dbReference type="PANTHER" id="PTHR11451:SF44">
    <property type="entry name" value="THREONINE--TRNA LIGASE, CHLOROPLASTIC_MITOCHONDRIAL 2"/>
    <property type="match status" value="1"/>
</dbReference>
<feature type="domain" description="Aminoacyl-transfer RNA synthetases class-II family profile" evidence="14">
    <location>
        <begin position="243"/>
        <end position="539"/>
    </location>
</feature>
<evidence type="ECO:0000256" key="8">
    <source>
        <dbReference type="ARBA" id="ARBA00022840"/>
    </source>
</evidence>
<dbReference type="GO" id="GO:0004829">
    <property type="term" value="F:threonine-tRNA ligase activity"/>
    <property type="evidence" value="ECO:0007669"/>
    <property type="project" value="UniProtKB-UniRule"/>
</dbReference>
<evidence type="ECO:0000259" key="15">
    <source>
        <dbReference type="PROSITE" id="PS51880"/>
    </source>
</evidence>
<keyword evidence="8 13" id="KW-0067">ATP-binding</keyword>
<keyword evidence="4 13" id="KW-0436">Ligase</keyword>
<keyword evidence="6 13" id="KW-0547">Nucleotide-binding</keyword>
<comment type="similarity">
    <text evidence="1 13">Belongs to the class-II aminoacyl-tRNA synthetase family.</text>
</comment>
<dbReference type="Gene3D" id="3.30.54.20">
    <property type="match status" value="1"/>
</dbReference>
<evidence type="ECO:0000259" key="14">
    <source>
        <dbReference type="PROSITE" id="PS50862"/>
    </source>
</evidence>
<protein>
    <recommendedName>
        <fullName evidence="13">Threonine--tRNA ligase</fullName>
        <ecNumber evidence="13">6.1.1.3</ecNumber>
    </recommendedName>
    <alternativeName>
        <fullName evidence="13">Threonyl-tRNA synthetase</fullName>
        <shortName evidence="13">ThrRS</shortName>
    </alternativeName>
</protein>
<evidence type="ECO:0000256" key="5">
    <source>
        <dbReference type="ARBA" id="ARBA00022723"/>
    </source>
</evidence>
<name>A0A9X9WSS9_9PROT</name>
<dbReference type="InterPro" id="IPR002314">
    <property type="entry name" value="aa-tRNA-synt_IIb"/>
</dbReference>
<dbReference type="Pfam" id="PF02824">
    <property type="entry name" value="TGS"/>
    <property type="match status" value="1"/>
</dbReference>
<dbReference type="SUPFAM" id="SSF55681">
    <property type="entry name" value="Class II aaRS and biotin synthetases"/>
    <property type="match status" value="1"/>
</dbReference>
<evidence type="ECO:0000256" key="9">
    <source>
        <dbReference type="ARBA" id="ARBA00022884"/>
    </source>
</evidence>
<dbReference type="InterPro" id="IPR033728">
    <property type="entry name" value="ThrRS_core"/>
</dbReference>
<dbReference type="InterPro" id="IPR002320">
    <property type="entry name" value="Thr-tRNA-ligase_IIa"/>
</dbReference>
<comment type="cofactor">
    <cofactor evidence="13">
        <name>Zn(2+)</name>
        <dbReference type="ChEBI" id="CHEBI:29105"/>
    </cofactor>
    <text evidence="13">Binds 1 zinc ion per subunit.</text>
</comment>
<dbReference type="InterPro" id="IPR012947">
    <property type="entry name" value="tRNA_SAD"/>
</dbReference>
<dbReference type="GO" id="GO:0000049">
    <property type="term" value="F:tRNA binding"/>
    <property type="evidence" value="ECO:0007669"/>
    <property type="project" value="UniProtKB-KW"/>
</dbReference>
<dbReference type="SUPFAM" id="SSF52954">
    <property type="entry name" value="Class II aaRS ABD-related"/>
    <property type="match status" value="1"/>
</dbReference>
<dbReference type="PRINTS" id="PR01047">
    <property type="entry name" value="TRNASYNTHTHR"/>
</dbReference>
<dbReference type="GO" id="GO:0005524">
    <property type="term" value="F:ATP binding"/>
    <property type="evidence" value="ECO:0007669"/>
    <property type="project" value="UniProtKB-UniRule"/>
</dbReference>
<dbReference type="InterPro" id="IPR006195">
    <property type="entry name" value="aa-tRNA-synth_II"/>
</dbReference>
<sequence>MPAITLPDGSVRSFDGPVTGTQVAAAIGPGLAKAALAMQVDGAIQDLARTIESDASVRFITRKDPEALELIRHDAAHVLAEAVQDLYPGTQVTIGPSIENGFYYDFARNEPFTPEDFAAIEAKMREIVARNAGFERIVTTRHEAIALFSDKGERYKVELIEALPKGETITLYRQGDWVDLCRGPHMRGTGDVGTAFKLMKVAGAYWRGDHRNAMLSRIYGTAWRDQKELDAYLHQLEEAEKRDHRKIGKEMGLFHLQEEAVGSVFWHPKGWRLYRTVEGYVRRRLDIADYQEVKTPQLVDRKLWEASGHWEKFRENMFIATVEDEGEKDRILALKPMNCPCHVQIFNQGLRSYRELPLRMAEFGSCHRYEPSGALHGIMRVRAFTQDDAHIFCSEDQIADETVRFVELLSSIYRDFGFTEFRVKFSDRPARRAGTDEVWDQAEGALKEACRIAGVEYELNPGEGAFYGPKLEFVLRDAIGRDWQCGTLQVDFVLPERLDAEYVAEDGSRKRPVMLHRAILGSFERFLGILIEQHAGRFPLWLAPVQVVVATIVDEAAGFAREAAAALQKAGVAVSLDLRNEKINRKVVDHIDQRVPVLAVVGRREAEERSLVLRRLPGREQETLPLAEAIARLVAEGTAPDLRASA</sequence>
<dbReference type="InterPro" id="IPR012676">
    <property type="entry name" value="TGS-like"/>
</dbReference>
<dbReference type="Gene3D" id="3.30.930.10">
    <property type="entry name" value="Bira Bifunctional Protein, Domain 2"/>
    <property type="match status" value="1"/>
</dbReference>
<evidence type="ECO:0000313" key="16">
    <source>
        <dbReference type="EMBL" id="MBR0670208.1"/>
    </source>
</evidence>
<dbReference type="HAMAP" id="MF_00184">
    <property type="entry name" value="Thr_tRNA_synth"/>
    <property type="match status" value="1"/>
</dbReference>
<reference evidence="16" key="2">
    <citation type="journal article" date="2021" name="Syst. Appl. Microbiol.">
        <title>Roseomonas hellenica sp. nov., isolated from roots of wild-growing Alkanna tinctoria.</title>
        <authorList>
            <person name="Rat A."/>
            <person name="Naranjo H.D."/>
            <person name="Lebbe L."/>
            <person name="Cnockaert M."/>
            <person name="Krigas N."/>
            <person name="Grigoriadou K."/>
            <person name="Maloupa E."/>
            <person name="Willems A."/>
        </authorList>
    </citation>
    <scope>NUCLEOTIDE SEQUENCE</scope>
    <source>
        <strain evidence="16">LMG 31231</strain>
    </source>
</reference>
<keyword evidence="5 13" id="KW-0479">Metal-binding</keyword>
<dbReference type="EC" id="6.1.1.3" evidence="13"/>
<feature type="domain" description="TGS" evidence="15">
    <location>
        <begin position="1"/>
        <end position="61"/>
    </location>
</feature>
<comment type="subcellular location">
    <subcellularLocation>
        <location evidence="13">Cytoplasm</location>
    </subcellularLocation>
</comment>
<dbReference type="InterPro" id="IPR004095">
    <property type="entry name" value="TGS"/>
</dbReference>
<keyword evidence="3 13" id="KW-0820">tRNA-binding</keyword>
<dbReference type="Pfam" id="PF00587">
    <property type="entry name" value="tRNA-synt_2b"/>
    <property type="match status" value="1"/>
</dbReference>
<dbReference type="FunFam" id="3.10.20.30:FF:000005">
    <property type="entry name" value="Threonine--tRNA ligase"/>
    <property type="match status" value="1"/>
</dbReference>
<comment type="caution">
    <text evidence="16">The sequence shown here is derived from an EMBL/GenBank/DDBJ whole genome shotgun (WGS) entry which is preliminary data.</text>
</comment>
<evidence type="ECO:0000256" key="12">
    <source>
        <dbReference type="ARBA" id="ARBA00049515"/>
    </source>
</evidence>
<dbReference type="EMBL" id="JAAEDM010000005">
    <property type="protein sequence ID" value="MBR0670208.1"/>
    <property type="molecule type" value="Genomic_DNA"/>
</dbReference>
<dbReference type="Gene3D" id="3.10.20.30">
    <property type="match status" value="1"/>
</dbReference>
<dbReference type="GO" id="GO:0005737">
    <property type="term" value="C:cytoplasm"/>
    <property type="evidence" value="ECO:0007669"/>
    <property type="project" value="UniProtKB-SubCell"/>
</dbReference>
<evidence type="ECO:0000313" key="17">
    <source>
        <dbReference type="Proteomes" id="UP001138751"/>
    </source>
</evidence>
<evidence type="ECO:0000256" key="7">
    <source>
        <dbReference type="ARBA" id="ARBA00022833"/>
    </source>
</evidence>
<dbReference type="GO" id="GO:0006435">
    <property type="term" value="P:threonyl-tRNA aminoacylation"/>
    <property type="evidence" value="ECO:0007669"/>
    <property type="project" value="UniProtKB-UniRule"/>
</dbReference>
<dbReference type="SUPFAM" id="SSF55186">
    <property type="entry name" value="ThrRS/AlaRS common domain"/>
    <property type="match status" value="1"/>
</dbReference>
<feature type="binding site" evidence="13">
    <location>
        <position position="339"/>
    </location>
    <ligand>
        <name>Zn(2+)</name>
        <dbReference type="ChEBI" id="CHEBI:29105"/>
        <note>catalytic</note>
    </ligand>
</feature>
<dbReference type="InterPro" id="IPR004154">
    <property type="entry name" value="Anticodon-bd"/>
</dbReference>
<evidence type="ECO:0000256" key="13">
    <source>
        <dbReference type="HAMAP-Rule" id="MF_00184"/>
    </source>
</evidence>
<reference evidence="16" key="1">
    <citation type="submission" date="2020-01" db="EMBL/GenBank/DDBJ databases">
        <authorList>
            <person name="Rat A."/>
        </authorList>
    </citation>
    <scope>NUCLEOTIDE SEQUENCE</scope>
    <source>
        <strain evidence="16">LMG 31231</strain>
    </source>
</reference>
<dbReference type="InterPro" id="IPR018163">
    <property type="entry name" value="Thr/Ala-tRNA-synth_IIc_edit"/>
</dbReference>
<dbReference type="FunFam" id="3.30.54.20:FF:000002">
    <property type="entry name" value="Threonine--tRNA ligase"/>
    <property type="match status" value="1"/>
</dbReference>
<evidence type="ECO:0000256" key="2">
    <source>
        <dbReference type="ARBA" id="ARBA00022490"/>
    </source>
</evidence>
<dbReference type="Pfam" id="PF03129">
    <property type="entry name" value="HGTP_anticodon"/>
    <property type="match status" value="1"/>
</dbReference>
<dbReference type="Pfam" id="PF07973">
    <property type="entry name" value="tRNA_SAD"/>
    <property type="match status" value="1"/>
</dbReference>
<dbReference type="SMART" id="SM00863">
    <property type="entry name" value="tRNA_SAD"/>
    <property type="match status" value="1"/>
</dbReference>
<dbReference type="PANTHER" id="PTHR11451">
    <property type="entry name" value="THREONINE-TRNA LIGASE"/>
    <property type="match status" value="1"/>
</dbReference>
<keyword evidence="17" id="KW-1185">Reference proteome</keyword>
<evidence type="ECO:0000256" key="11">
    <source>
        <dbReference type="ARBA" id="ARBA00023146"/>
    </source>
</evidence>